<dbReference type="InterPro" id="IPR055170">
    <property type="entry name" value="GFO_IDH_MocA-like_dom"/>
</dbReference>
<dbReference type="EMBL" id="LT670844">
    <property type="protein sequence ID" value="SHL53638.1"/>
    <property type="molecule type" value="Genomic_DNA"/>
</dbReference>
<protein>
    <submittedName>
        <fullName evidence="4">Predicted dehydrogenase</fullName>
    </submittedName>
</protein>
<dbReference type="RefSeq" id="WP_079543362.1">
    <property type="nucleotide sequence ID" value="NZ_LT670844.1"/>
</dbReference>
<dbReference type="InterPro" id="IPR036291">
    <property type="entry name" value="NAD(P)-bd_dom_sf"/>
</dbReference>
<feature type="domain" description="Gfo/Idh/MocA-like oxidoreductase N-terminal" evidence="2">
    <location>
        <begin position="6"/>
        <end position="113"/>
    </location>
</feature>
<feature type="domain" description="GFO/IDH/MocA-like oxidoreductase" evidence="3">
    <location>
        <begin position="132"/>
        <end position="255"/>
    </location>
</feature>
<evidence type="ECO:0000259" key="2">
    <source>
        <dbReference type="Pfam" id="PF01408"/>
    </source>
</evidence>
<dbReference type="InterPro" id="IPR000683">
    <property type="entry name" value="Gfo/Idh/MocA-like_OxRdtase_N"/>
</dbReference>
<dbReference type="Proteomes" id="UP000189935">
    <property type="component" value="Chromosome I"/>
</dbReference>
<proteinExistence type="predicted"/>
<reference evidence="4 5" key="1">
    <citation type="submission" date="2016-11" db="EMBL/GenBank/DDBJ databases">
        <authorList>
            <person name="Jaros S."/>
            <person name="Januszkiewicz K."/>
            <person name="Wedrychowicz H."/>
        </authorList>
    </citation>
    <scope>NUCLEOTIDE SEQUENCE [LARGE SCALE GENOMIC DNA]</scope>
    <source>
        <strain evidence="4 5">GAS499</strain>
    </source>
</reference>
<keyword evidence="1" id="KW-0560">Oxidoreductase</keyword>
<dbReference type="SUPFAM" id="SSF55347">
    <property type="entry name" value="Glyceraldehyde-3-phosphate dehydrogenase-like, C-terminal domain"/>
    <property type="match status" value="1"/>
</dbReference>
<evidence type="ECO:0000256" key="1">
    <source>
        <dbReference type="ARBA" id="ARBA00023002"/>
    </source>
</evidence>
<dbReference type="PANTHER" id="PTHR43818">
    <property type="entry name" value="BCDNA.GH03377"/>
    <property type="match status" value="1"/>
</dbReference>
<dbReference type="PANTHER" id="PTHR43818:SF11">
    <property type="entry name" value="BCDNA.GH03377"/>
    <property type="match status" value="1"/>
</dbReference>
<dbReference type="GO" id="GO:0016491">
    <property type="term" value="F:oxidoreductase activity"/>
    <property type="evidence" value="ECO:0007669"/>
    <property type="project" value="UniProtKB-KW"/>
</dbReference>
<dbReference type="SUPFAM" id="SSF51735">
    <property type="entry name" value="NAD(P)-binding Rossmann-fold domains"/>
    <property type="match status" value="1"/>
</dbReference>
<evidence type="ECO:0000313" key="5">
    <source>
        <dbReference type="Proteomes" id="UP000189935"/>
    </source>
</evidence>
<dbReference type="InterPro" id="IPR050463">
    <property type="entry name" value="Gfo/Idh/MocA_oxidrdct_glycsds"/>
</dbReference>
<dbReference type="Pfam" id="PF22725">
    <property type="entry name" value="GFO_IDH_MocA_C3"/>
    <property type="match status" value="1"/>
</dbReference>
<evidence type="ECO:0000259" key="3">
    <source>
        <dbReference type="Pfam" id="PF22725"/>
    </source>
</evidence>
<dbReference type="AlphaFoldDB" id="A0A1M7BF29"/>
<name>A0A1M7BF29_9BRAD</name>
<dbReference type="Gene3D" id="3.40.50.720">
    <property type="entry name" value="NAD(P)-binding Rossmann-like Domain"/>
    <property type="match status" value="1"/>
</dbReference>
<accession>A0A1M7BF29</accession>
<dbReference type="OrthoDB" id="9801953at2"/>
<dbReference type="GO" id="GO:0000166">
    <property type="term" value="F:nucleotide binding"/>
    <property type="evidence" value="ECO:0007669"/>
    <property type="project" value="InterPro"/>
</dbReference>
<organism evidence="4 5">
    <name type="scientific">Bradyrhizobium lablabi</name>
    <dbReference type="NCBI Taxonomy" id="722472"/>
    <lineage>
        <taxon>Bacteria</taxon>
        <taxon>Pseudomonadati</taxon>
        <taxon>Pseudomonadota</taxon>
        <taxon>Alphaproteobacteria</taxon>
        <taxon>Hyphomicrobiales</taxon>
        <taxon>Nitrobacteraceae</taxon>
        <taxon>Bradyrhizobium</taxon>
    </lineage>
</organism>
<gene>
    <name evidence="4" type="ORF">SAMN05444159_6135</name>
</gene>
<dbReference type="Pfam" id="PF01408">
    <property type="entry name" value="GFO_IDH_MocA"/>
    <property type="match status" value="1"/>
</dbReference>
<dbReference type="Gene3D" id="3.30.360.10">
    <property type="entry name" value="Dihydrodipicolinate Reductase, domain 2"/>
    <property type="match status" value="1"/>
</dbReference>
<evidence type="ECO:0000313" key="4">
    <source>
        <dbReference type="EMBL" id="SHL53638.1"/>
    </source>
</evidence>
<sequence>MKRQLGVAVIGLGIGEQHARMYATLSSCKVKLLVDLDRSRAENLVREFPGSDAGSNIGAVLDRDDIDIVSIASFDDAHFDQVMRALSAGKHVFVEKPLCRTADELAQIRAALNANASLHLASNLVLRGADLYRWLRDEIAAGAFGEIYAFDGDYLYGRLHKITEGWRGETDNYSVMLGGGIHMIDLMLWLTGQRPRSVQAVGNRVCARGTGFQYDDFTAATMTFPSGMVGRITANFGCVHRHQHVVRVYGTRKTFILDDAGARLMTARDPVEPGLAVAPVEPLKLATRPAHKGALIPAFVEAIVLNKPSRTADLDATLDAIAIAAACDEAVSTSSFVQIRYQ</sequence>